<dbReference type="Proteomes" id="UP000198855">
    <property type="component" value="Unassembled WGS sequence"/>
</dbReference>
<evidence type="ECO:0008006" key="3">
    <source>
        <dbReference type="Google" id="ProtNLM"/>
    </source>
</evidence>
<evidence type="ECO:0000313" key="2">
    <source>
        <dbReference type="Proteomes" id="UP000198855"/>
    </source>
</evidence>
<dbReference type="Pfam" id="PF02620">
    <property type="entry name" value="YceD"/>
    <property type="match status" value="1"/>
</dbReference>
<keyword evidence="2" id="KW-1185">Reference proteome</keyword>
<dbReference type="AlphaFoldDB" id="A0A1I1U924"/>
<dbReference type="EMBL" id="FOMT01000001">
    <property type="protein sequence ID" value="SFD67356.1"/>
    <property type="molecule type" value="Genomic_DNA"/>
</dbReference>
<dbReference type="PANTHER" id="PTHR34374">
    <property type="entry name" value="LARGE RIBOSOMAL RNA SUBUNIT ACCUMULATION PROTEIN YCED HOMOLOG 1, CHLOROPLASTIC"/>
    <property type="match status" value="1"/>
</dbReference>
<reference evidence="2" key="1">
    <citation type="submission" date="2016-10" db="EMBL/GenBank/DDBJ databases">
        <authorList>
            <person name="Varghese N."/>
            <person name="Submissions S."/>
        </authorList>
    </citation>
    <scope>NUCLEOTIDE SEQUENCE [LARGE SCALE GENOMIC DNA]</scope>
    <source>
        <strain evidence="2">CGMCC 1.10784</strain>
    </source>
</reference>
<dbReference type="PANTHER" id="PTHR34374:SF1">
    <property type="entry name" value="LARGE RIBOSOMAL RNA SUBUNIT ACCUMULATION PROTEIN YCED HOMOLOG 1, CHLOROPLASTIC"/>
    <property type="match status" value="1"/>
</dbReference>
<name>A0A1I1U924_9BACL</name>
<dbReference type="OrthoDB" id="9790372at2"/>
<accession>A0A1I1U924</accession>
<dbReference type="InterPro" id="IPR003772">
    <property type="entry name" value="YceD"/>
</dbReference>
<dbReference type="RefSeq" id="WP_091181497.1">
    <property type="nucleotide sequence ID" value="NZ_FOMT01000001.1"/>
</dbReference>
<gene>
    <name evidence="1" type="ORF">SAMN05216378_0935</name>
</gene>
<protein>
    <recommendedName>
        <fullName evidence="3">Metal-binding protein</fullName>
    </recommendedName>
</protein>
<organism evidence="1 2">
    <name type="scientific">Paenibacillus catalpae</name>
    <dbReference type="NCBI Taxonomy" id="1045775"/>
    <lineage>
        <taxon>Bacteria</taxon>
        <taxon>Bacillati</taxon>
        <taxon>Bacillota</taxon>
        <taxon>Bacilli</taxon>
        <taxon>Bacillales</taxon>
        <taxon>Paenibacillaceae</taxon>
        <taxon>Paenibacillus</taxon>
    </lineage>
</organism>
<evidence type="ECO:0000313" key="1">
    <source>
        <dbReference type="EMBL" id="SFD67356.1"/>
    </source>
</evidence>
<sequence length="174" mass="19427">MQFHVQETMSKGIKAKIDENLDVSALFKDRSDVISSGPLHVSLQVTGNEGSITVEGELTIDWELACSRCLDPVKLHTTIPVFDQFKPASDEDDEETEEVKDDDVIAVTGDRLDLKPYVEEVLQLFMPFAPLCSKDCKGLCQNCGQNLNEQKCGCSTEKIDPRMAVLKDLFKDEQ</sequence>
<proteinExistence type="predicted"/>
<dbReference type="STRING" id="1045775.SAMN05216378_0935"/>